<reference evidence="3" key="1">
    <citation type="submission" date="2021-02" db="EMBL/GenBank/DDBJ databases">
        <authorList>
            <person name="Nowell W R."/>
        </authorList>
    </citation>
    <scope>NUCLEOTIDE SEQUENCE</scope>
</reference>
<accession>A0A815EHF8</accession>
<gene>
    <name evidence="3" type="ORF">EDS130_LOCUS31362</name>
    <name evidence="2" type="ORF">XAT740_LOCUS16900</name>
</gene>
<evidence type="ECO:0000313" key="5">
    <source>
        <dbReference type="Proteomes" id="UP000663852"/>
    </source>
</evidence>
<dbReference type="Proteomes" id="UP000663828">
    <property type="component" value="Unassembled WGS sequence"/>
</dbReference>
<evidence type="ECO:0000259" key="1">
    <source>
        <dbReference type="Pfam" id="PF08240"/>
    </source>
</evidence>
<dbReference type="InterPro" id="IPR011032">
    <property type="entry name" value="GroES-like_sf"/>
</dbReference>
<evidence type="ECO:0000313" key="2">
    <source>
        <dbReference type="EMBL" id="CAF1072705.1"/>
    </source>
</evidence>
<comment type="caution">
    <text evidence="3">The sequence shown here is derived from an EMBL/GenBank/DDBJ whole genome shotgun (WGS) entry which is preliminary data.</text>
</comment>
<evidence type="ECO:0000313" key="4">
    <source>
        <dbReference type="Proteomes" id="UP000663828"/>
    </source>
</evidence>
<evidence type="ECO:0000313" key="3">
    <source>
        <dbReference type="EMBL" id="CAF1315143.1"/>
    </source>
</evidence>
<feature type="domain" description="Alcohol dehydrogenase-like N-terminal" evidence="1">
    <location>
        <begin position="22"/>
        <end position="75"/>
    </location>
</feature>
<organism evidence="3 5">
    <name type="scientific">Adineta ricciae</name>
    <name type="common">Rotifer</name>
    <dbReference type="NCBI Taxonomy" id="249248"/>
    <lineage>
        <taxon>Eukaryota</taxon>
        <taxon>Metazoa</taxon>
        <taxon>Spiralia</taxon>
        <taxon>Gnathifera</taxon>
        <taxon>Rotifera</taxon>
        <taxon>Eurotatoria</taxon>
        <taxon>Bdelloidea</taxon>
        <taxon>Adinetida</taxon>
        <taxon>Adinetidae</taxon>
        <taxon>Adineta</taxon>
    </lineage>
</organism>
<dbReference type="Gene3D" id="3.90.180.10">
    <property type="entry name" value="Medium-chain alcohol dehydrogenases, catalytic domain"/>
    <property type="match status" value="1"/>
</dbReference>
<dbReference type="AlphaFoldDB" id="A0A815EHF8"/>
<dbReference type="EMBL" id="CAJNOR010001090">
    <property type="protein sequence ID" value="CAF1072705.1"/>
    <property type="molecule type" value="Genomic_DNA"/>
</dbReference>
<dbReference type="OrthoDB" id="6127848at2759"/>
<proteinExistence type="predicted"/>
<keyword evidence="4" id="KW-1185">Reference proteome</keyword>
<sequence>MKVACFHDTNDVRIEQTPIPSVKFVGICRTDAHEYSHGTLIVPMKEPQPVNGHCGATIMRHEFSGVVVEVGENVCSGNDKPGD</sequence>
<dbReference type="Proteomes" id="UP000663852">
    <property type="component" value="Unassembled WGS sequence"/>
</dbReference>
<protein>
    <recommendedName>
        <fullName evidence="1">Alcohol dehydrogenase-like N-terminal domain-containing protein</fullName>
    </recommendedName>
</protein>
<dbReference type="SUPFAM" id="SSF50129">
    <property type="entry name" value="GroES-like"/>
    <property type="match status" value="1"/>
</dbReference>
<name>A0A815EHF8_ADIRI</name>
<dbReference type="InterPro" id="IPR013154">
    <property type="entry name" value="ADH-like_N"/>
</dbReference>
<dbReference type="EMBL" id="CAJNOJ010000229">
    <property type="protein sequence ID" value="CAF1315143.1"/>
    <property type="molecule type" value="Genomic_DNA"/>
</dbReference>
<dbReference type="Pfam" id="PF08240">
    <property type="entry name" value="ADH_N"/>
    <property type="match status" value="1"/>
</dbReference>